<evidence type="ECO:0000256" key="5">
    <source>
        <dbReference type="SAM" id="Phobius"/>
    </source>
</evidence>
<dbReference type="EMBL" id="UOFH01000379">
    <property type="protein sequence ID" value="VAW67298.1"/>
    <property type="molecule type" value="Genomic_DNA"/>
</dbReference>
<dbReference type="InterPro" id="IPR002657">
    <property type="entry name" value="BilAc:Na_symport/Acr3"/>
</dbReference>
<feature type="transmembrane region" description="Helical" evidence="5">
    <location>
        <begin position="252"/>
        <end position="271"/>
    </location>
</feature>
<feature type="transmembrane region" description="Helical" evidence="5">
    <location>
        <begin position="115"/>
        <end position="136"/>
    </location>
</feature>
<dbReference type="Pfam" id="PF01758">
    <property type="entry name" value="SBF"/>
    <property type="match status" value="1"/>
</dbReference>
<feature type="transmembrane region" description="Helical" evidence="5">
    <location>
        <begin position="190"/>
        <end position="209"/>
    </location>
</feature>
<dbReference type="PANTHER" id="PTHR10361:SF28">
    <property type="entry name" value="P3 PROTEIN-RELATED"/>
    <property type="match status" value="1"/>
</dbReference>
<name>A0A3B0XG64_9ZZZZ</name>
<evidence type="ECO:0000256" key="1">
    <source>
        <dbReference type="ARBA" id="ARBA00004141"/>
    </source>
</evidence>
<feature type="transmembrane region" description="Helical" evidence="5">
    <location>
        <begin position="67"/>
        <end position="85"/>
    </location>
</feature>
<evidence type="ECO:0000256" key="2">
    <source>
        <dbReference type="ARBA" id="ARBA00022692"/>
    </source>
</evidence>
<keyword evidence="3 5" id="KW-1133">Transmembrane helix</keyword>
<dbReference type="InterPro" id="IPR004710">
    <property type="entry name" value="Bilac:Na_transpt"/>
</dbReference>
<keyword evidence="2 5" id="KW-0812">Transmembrane</keyword>
<gene>
    <name evidence="6" type="ORF">MNBD_GAMMA08-335</name>
</gene>
<feature type="transmembrane region" description="Helical" evidence="5">
    <location>
        <begin position="36"/>
        <end position="55"/>
    </location>
</feature>
<dbReference type="PANTHER" id="PTHR10361">
    <property type="entry name" value="SODIUM-BILE ACID COTRANSPORTER"/>
    <property type="match status" value="1"/>
</dbReference>
<feature type="transmembrane region" description="Helical" evidence="5">
    <location>
        <begin position="156"/>
        <end position="178"/>
    </location>
</feature>
<evidence type="ECO:0000313" key="6">
    <source>
        <dbReference type="EMBL" id="VAW67298.1"/>
    </source>
</evidence>
<organism evidence="6">
    <name type="scientific">hydrothermal vent metagenome</name>
    <dbReference type="NCBI Taxonomy" id="652676"/>
    <lineage>
        <taxon>unclassified sequences</taxon>
        <taxon>metagenomes</taxon>
        <taxon>ecological metagenomes</taxon>
    </lineage>
</organism>
<keyword evidence="4 5" id="KW-0472">Membrane</keyword>
<feature type="transmembrane region" description="Helical" evidence="5">
    <location>
        <begin position="91"/>
        <end position="108"/>
    </location>
</feature>
<dbReference type="InterPro" id="IPR038770">
    <property type="entry name" value="Na+/solute_symporter_sf"/>
</dbReference>
<dbReference type="AlphaFoldDB" id="A0A3B0XG64"/>
<protein>
    <recommendedName>
        <fullName evidence="7">Sodium-dependent transporter</fullName>
    </recommendedName>
</protein>
<evidence type="ECO:0008006" key="7">
    <source>
        <dbReference type="Google" id="ProtNLM"/>
    </source>
</evidence>
<feature type="transmembrane region" description="Helical" evidence="5">
    <location>
        <begin position="283"/>
        <end position="300"/>
    </location>
</feature>
<evidence type="ECO:0000256" key="4">
    <source>
        <dbReference type="ARBA" id="ARBA00023136"/>
    </source>
</evidence>
<feature type="transmembrane region" description="Helical" evidence="5">
    <location>
        <begin position="215"/>
        <end position="240"/>
    </location>
</feature>
<reference evidence="6" key="1">
    <citation type="submission" date="2018-06" db="EMBL/GenBank/DDBJ databases">
        <authorList>
            <person name="Zhirakovskaya E."/>
        </authorList>
    </citation>
    <scope>NUCLEOTIDE SEQUENCE</scope>
</reference>
<dbReference type="Gene3D" id="1.20.1530.20">
    <property type="match status" value="1"/>
</dbReference>
<comment type="subcellular location">
    <subcellularLocation>
        <location evidence="1">Membrane</location>
        <topology evidence="1">Multi-pass membrane protein</topology>
    </subcellularLocation>
</comment>
<sequence length="315" mass="33849">MKKVFGIISSQLALLTFAGAVLAYLHPPLFLIFKNYFLWFFAATMFSLGLVIDAGDLKKEIVQPKRIALGVLSQFSVMPLLVWLVAQYPGFSPAIAIGFIIVGCAPGAMASNVIVYLAGGAVAFSVTLTTVATLMSPLLTPLLVKYLGGEIMPVEFWPLTITIIKIVLLPLLLGLLIQKRLGQYLQTARDIAPGIAALAIIIICSYAVAANQERIAQMAIPVMLGVVLVNFFGYVAGWWLGKLYGFAHLYRITLMIELGMQNAGMGVALALKHFPAESALPGALFAVWCILTAAIASGWLRKRIAANKPLAGEAI</sequence>
<evidence type="ECO:0000256" key="3">
    <source>
        <dbReference type="ARBA" id="ARBA00022989"/>
    </source>
</evidence>
<dbReference type="GO" id="GO:0016020">
    <property type="term" value="C:membrane"/>
    <property type="evidence" value="ECO:0007669"/>
    <property type="project" value="UniProtKB-SubCell"/>
</dbReference>
<proteinExistence type="predicted"/>
<accession>A0A3B0XG64</accession>